<proteinExistence type="predicted"/>
<dbReference type="PANTHER" id="PTHR23241:SF106">
    <property type="entry name" value="DUF4149 DOMAIN-CONTAINING PROTEIN"/>
    <property type="match status" value="1"/>
</dbReference>
<evidence type="ECO:0000313" key="8">
    <source>
        <dbReference type="EMBL" id="KAF9752381.1"/>
    </source>
</evidence>
<reference evidence="7" key="1">
    <citation type="submission" date="2015-01" db="EMBL/GenBank/DDBJ databases">
        <authorList>
            <person name="Durling Mikael"/>
        </authorList>
    </citation>
    <scope>NUCLEOTIDE SEQUENCE</scope>
</reference>
<evidence type="ECO:0000256" key="4">
    <source>
        <dbReference type="ARBA" id="ARBA00023136"/>
    </source>
</evidence>
<dbReference type="InterPro" id="IPR025423">
    <property type="entry name" value="TMEM205-like"/>
</dbReference>
<gene>
    <name evidence="7" type="ORF">BN869_000001442_1</name>
    <name evidence="8" type="ORF">IM811_014175</name>
</gene>
<name>A0A0B7JQ35_BIOOC</name>
<feature type="transmembrane region" description="Helical" evidence="5">
    <location>
        <begin position="92"/>
        <end position="113"/>
    </location>
</feature>
<evidence type="ECO:0000256" key="1">
    <source>
        <dbReference type="ARBA" id="ARBA00004370"/>
    </source>
</evidence>
<keyword evidence="2 5" id="KW-0812">Transmembrane</keyword>
<dbReference type="InterPro" id="IPR053009">
    <property type="entry name" value="Xanthocillin_Biosynth-Assoc"/>
</dbReference>
<feature type="transmembrane region" description="Helical" evidence="5">
    <location>
        <begin position="12"/>
        <end position="31"/>
    </location>
</feature>
<evidence type="ECO:0000256" key="2">
    <source>
        <dbReference type="ARBA" id="ARBA00022692"/>
    </source>
</evidence>
<dbReference type="Proteomes" id="UP000616885">
    <property type="component" value="Unassembled WGS sequence"/>
</dbReference>
<dbReference type="AlphaFoldDB" id="A0A0B7JQ35"/>
<comment type="subcellular location">
    <subcellularLocation>
        <location evidence="1">Membrane</location>
    </subcellularLocation>
</comment>
<evidence type="ECO:0000313" key="7">
    <source>
        <dbReference type="EMBL" id="CEO45387.1"/>
    </source>
</evidence>
<keyword evidence="4 5" id="KW-0472">Membrane</keyword>
<sequence length="185" mass="19997">MAGSILFSAAPYHIIAYGTLLGTSFWHSFIVGPVMFKTVERPVFSAVQSGLFPTYFGLQTAIPVVLALTFPGNTLLGVSTGVSGLLDESHRLGSLLPITTAFLSGFVNFVVLLPTVNKVMKQRQGQAKRDGKEWYAEGPHSEEMQALTKKFGMLHGISSLLNLTTFLSALVYGFTLGSRIQPLAE</sequence>
<evidence type="ECO:0000256" key="3">
    <source>
        <dbReference type="ARBA" id="ARBA00022989"/>
    </source>
</evidence>
<keyword evidence="3 5" id="KW-1133">Transmembrane helix</keyword>
<dbReference type="GO" id="GO:0016020">
    <property type="term" value="C:membrane"/>
    <property type="evidence" value="ECO:0007669"/>
    <property type="project" value="UniProtKB-SubCell"/>
</dbReference>
<feature type="transmembrane region" description="Helical" evidence="5">
    <location>
        <begin position="52"/>
        <end position="72"/>
    </location>
</feature>
<feature type="transmembrane region" description="Helical" evidence="5">
    <location>
        <begin position="154"/>
        <end position="175"/>
    </location>
</feature>
<dbReference type="EMBL" id="CDPU01000002">
    <property type="protein sequence ID" value="CEO45387.1"/>
    <property type="molecule type" value="Genomic_DNA"/>
</dbReference>
<organism evidence="7">
    <name type="scientific">Bionectria ochroleuca</name>
    <name type="common">Gliocladium roseum</name>
    <dbReference type="NCBI Taxonomy" id="29856"/>
    <lineage>
        <taxon>Eukaryota</taxon>
        <taxon>Fungi</taxon>
        <taxon>Dikarya</taxon>
        <taxon>Ascomycota</taxon>
        <taxon>Pezizomycotina</taxon>
        <taxon>Sordariomycetes</taxon>
        <taxon>Hypocreomycetidae</taxon>
        <taxon>Hypocreales</taxon>
        <taxon>Bionectriaceae</taxon>
        <taxon>Clonostachys</taxon>
    </lineage>
</organism>
<protein>
    <recommendedName>
        <fullName evidence="6">TMEM205-like domain-containing protein</fullName>
    </recommendedName>
</protein>
<evidence type="ECO:0000259" key="6">
    <source>
        <dbReference type="Pfam" id="PF13664"/>
    </source>
</evidence>
<accession>A0A0B7JQ35</accession>
<reference evidence="8" key="2">
    <citation type="submission" date="2020-10" db="EMBL/GenBank/DDBJ databases">
        <title>High-Quality Genome Resource of Clonostachys rosea strain S41 by Oxford Nanopore Long-Read Sequencing.</title>
        <authorList>
            <person name="Wang H."/>
        </authorList>
    </citation>
    <scope>NUCLEOTIDE SEQUENCE</scope>
    <source>
        <strain evidence="8">S41</strain>
    </source>
</reference>
<dbReference type="Pfam" id="PF13664">
    <property type="entry name" value="DUF4149"/>
    <property type="match status" value="1"/>
</dbReference>
<dbReference type="PANTHER" id="PTHR23241">
    <property type="entry name" value="LATE EMBRYOGENESIS ABUNDANT PLANTS LEA-RELATED"/>
    <property type="match status" value="1"/>
</dbReference>
<dbReference type="EMBL" id="JADCTT010000005">
    <property type="protein sequence ID" value="KAF9752381.1"/>
    <property type="molecule type" value="Genomic_DNA"/>
</dbReference>
<feature type="domain" description="TMEM205-like" evidence="6">
    <location>
        <begin position="16"/>
        <end position="124"/>
    </location>
</feature>
<evidence type="ECO:0000256" key="5">
    <source>
        <dbReference type="SAM" id="Phobius"/>
    </source>
</evidence>